<name>A0A5C4MWW8_9RHOB</name>
<dbReference type="OrthoDB" id="9803878at2"/>
<keyword evidence="2" id="KW-1185">Reference proteome</keyword>
<dbReference type="Pfam" id="PF01527">
    <property type="entry name" value="HTH_Tnp_1"/>
    <property type="match status" value="1"/>
</dbReference>
<sequence length="106" mass="11964">MTKTRREFSPEFKREAVALLESSGRPQMQIAAELGIQPLMLRSWPAAQNAALWRAQAGQASATGLSAPLLADLASENAKLWREFERTRMERETLKVSACFRTLKTW</sequence>
<dbReference type="GO" id="GO:0006313">
    <property type="term" value="P:DNA transposition"/>
    <property type="evidence" value="ECO:0007669"/>
    <property type="project" value="InterPro"/>
</dbReference>
<dbReference type="Proteomes" id="UP000305887">
    <property type="component" value="Unassembled WGS sequence"/>
</dbReference>
<dbReference type="InterPro" id="IPR002514">
    <property type="entry name" value="Transposase_8"/>
</dbReference>
<dbReference type="EMBL" id="VDFU01000010">
    <property type="protein sequence ID" value="TNC49542.1"/>
    <property type="molecule type" value="Genomic_DNA"/>
</dbReference>
<protein>
    <submittedName>
        <fullName evidence="1">Transposase</fullName>
    </submittedName>
</protein>
<evidence type="ECO:0000313" key="2">
    <source>
        <dbReference type="Proteomes" id="UP000305887"/>
    </source>
</evidence>
<dbReference type="Gene3D" id="1.10.10.60">
    <property type="entry name" value="Homeodomain-like"/>
    <property type="match status" value="1"/>
</dbReference>
<dbReference type="GO" id="GO:0004803">
    <property type="term" value="F:transposase activity"/>
    <property type="evidence" value="ECO:0007669"/>
    <property type="project" value="InterPro"/>
</dbReference>
<reference evidence="1 2" key="1">
    <citation type="submission" date="2019-06" db="EMBL/GenBank/DDBJ databases">
        <title>YIM 131921 draft genome.</title>
        <authorList>
            <person name="Jiang L."/>
        </authorList>
    </citation>
    <scope>NUCLEOTIDE SEQUENCE [LARGE SCALE GENOMIC DNA]</scope>
    <source>
        <strain evidence="1 2">YIM 131921</strain>
    </source>
</reference>
<dbReference type="RefSeq" id="WP_139076711.1">
    <property type="nucleotide sequence ID" value="NZ_VDFU01000010.1"/>
</dbReference>
<organism evidence="1 2">
    <name type="scientific">Rubellimicrobium rubrum</name>
    <dbReference type="NCBI Taxonomy" id="2585369"/>
    <lineage>
        <taxon>Bacteria</taxon>
        <taxon>Pseudomonadati</taxon>
        <taxon>Pseudomonadota</taxon>
        <taxon>Alphaproteobacteria</taxon>
        <taxon>Rhodobacterales</taxon>
        <taxon>Roseobacteraceae</taxon>
        <taxon>Rubellimicrobium</taxon>
    </lineage>
</organism>
<gene>
    <name evidence="1" type="ORF">FHG66_10495</name>
</gene>
<evidence type="ECO:0000313" key="1">
    <source>
        <dbReference type="EMBL" id="TNC49542.1"/>
    </source>
</evidence>
<comment type="caution">
    <text evidence="1">The sequence shown here is derived from an EMBL/GenBank/DDBJ whole genome shotgun (WGS) entry which is preliminary data.</text>
</comment>
<accession>A0A5C4MWW8</accession>
<dbReference type="SUPFAM" id="SSF46689">
    <property type="entry name" value="Homeodomain-like"/>
    <property type="match status" value="1"/>
</dbReference>
<dbReference type="AlphaFoldDB" id="A0A5C4MWW8"/>
<proteinExistence type="predicted"/>
<dbReference type="InterPro" id="IPR009057">
    <property type="entry name" value="Homeodomain-like_sf"/>
</dbReference>
<dbReference type="GO" id="GO:0003677">
    <property type="term" value="F:DNA binding"/>
    <property type="evidence" value="ECO:0007669"/>
    <property type="project" value="InterPro"/>
</dbReference>